<protein>
    <submittedName>
        <fullName evidence="2">Uncharacterized protein</fullName>
    </submittedName>
</protein>
<keyword evidence="3" id="KW-1185">Reference proteome</keyword>
<feature type="region of interest" description="Disordered" evidence="1">
    <location>
        <begin position="151"/>
        <end position="338"/>
    </location>
</feature>
<evidence type="ECO:0000313" key="2">
    <source>
        <dbReference type="EMBL" id="MFC4906031.1"/>
    </source>
</evidence>
<feature type="compositionally biased region" description="Basic and acidic residues" evidence="1">
    <location>
        <begin position="174"/>
        <end position="189"/>
    </location>
</feature>
<dbReference type="Proteomes" id="UP001595872">
    <property type="component" value="Unassembled WGS sequence"/>
</dbReference>
<evidence type="ECO:0000256" key="1">
    <source>
        <dbReference type="SAM" id="MobiDB-lite"/>
    </source>
</evidence>
<gene>
    <name evidence="2" type="ORF">ACFPCY_01740</name>
</gene>
<reference evidence="3" key="1">
    <citation type="journal article" date="2019" name="Int. J. Syst. Evol. Microbiol.">
        <title>The Global Catalogue of Microorganisms (GCM) 10K type strain sequencing project: providing services to taxonomists for standard genome sequencing and annotation.</title>
        <authorList>
            <consortium name="The Broad Institute Genomics Platform"/>
            <consortium name="The Broad Institute Genome Sequencing Center for Infectious Disease"/>
            <person name="Wu L."/>
            <person name="Ma J."/>
        </authorList>
    </citation>
    <scope>NUCLEOTIDE SEQUENCE [LARGE SCALE GENOMIC DNA]</scope>
    <source>
        <strain evidence="3">KLKA75</strain>
    </source>
</reference>
<feature type="compositionally biased region" description="Pro residues" evidence="1">
    <location>
        <begin position="310"/>
        <end position="321"/>
    </location>
</feature>
<feature type="compositionally biased region" description="Pro residues" evidence="1">
    <location>
        <begin position="285"/>
        <end position="296"/>
    </location>
</feature>
<feature type="compositionally biased region" description="Gly residues" evidence="1">
    <location>
        <begin position="203"/>
        <end position="218"/>
    </location>
</feature>
<dbReference type="RefSeq" id="WP_378251757.1">
    <property type="nucleotide sequence ID" value="NZ_JBHSIT010000001.1"/>
</dbReference>
<accession>A0ABV9TPL3</accession>
<evidence type="ECO:0000313" key="3">
    <source>
        <dbReference type="Proteomes" id="UP001595872"/>
    </source>
</evidence>
<organism evidence="2 3">
    <name type="scientific">Actinomadura gamaensis</name>
    <dbReference type="NCBI Taxonomy" id="1763541"/>
    <lineage>
        <taxon>Bacteria</taxon>
        <taxon>Bacillati</taxon>
        <taxon>Actinomycetota</taxon>
        <taxon>Actinomycetes</taxon>
        <taxon>Streptosporangiales</taxon>
        <taxon>Thermomonosporaceae</taxon>
        <taxon>Actinomadura</taxon>
    </lineage>
</organism>
<name>A0ABV9TPL3_9ACTN</name>
<comment type="caution">
    <text evidence="2">The sequence shown here is derived from an EMBL/GenBank/DDBJ whole genome shotgun (WGS) entry which is preliminary data.</text>
</comment>
<dbReference type="EMBL" id="JBHSIT010000001">
    <property type="protein sequence ID" value="MFC4906031.1"/>
    <property type="molecule type" value="Genomic_DNA"/>
</dbReference>
<feature type="compositionally biased region" description="Low complexity" evidence="1">
    <location>
        <begin position="256"/>
        <end position="284"/>
    </location>
</feature>
<proteinExistence type="predicted"/>
<sequence>MTDPRHAPVRTGNPPAGTLSGYGDADEVRDMLRGTSPADVATAAAAYDDATRRLAEVRDLLFHLVRRHAEDPAAEDAPSLAALRRLLADAEHLLAAARAMGEALRAYGGEILPWYIEHAPEHGAVQEDVDQYMRRLNARITELWHAFPEKIDGAADAPPPKRRGVHLASADPSGSDKEDKDDKPSDHHGGQPNQTVVPMIGIPLGGMGGGGGRGGGSGPRSRSRGKGARRKMDVPSPAIKPGPGLIPDREPRILTPAGEAAAKKPAAPKPAAAPKLTAPLKPSLPSMPPAPEPGWTPPVSVADSLKPEPADPAPAEAPPPKSAIAEALSAPKDDKPAS</sequence>
<feature type="region of interest" description="Disordered" evidence="1">
    <location>
        <begin position="1"/>
        <end position="23"/>
    </location>
</feature>